<dbReference type="Proteomes" id="UP001500840">
    <property type="component" value="Unassembled WGS sequence"/>
</dbReference>
<evidence type="ECO:0000313" key="2">
    <source>
        <dbReference type="Proteomes" id="UP001500840"/>
    </source>
</evidence>
<reference evidence="2" key="1">
    <citation type="journal article" date="2019" name="Int. J. Syst. Evol. Microbiol.">
        <title>The Global Catalogue of Microorganisms (GCM) 10K type strain sequencing project: providing services to taxonomists for standard genome sequencing and annotation.</title>
        <authorList>
            <consortium name="The Broad Institute Genomics Platform"/>
            <consortium name="The Broad Institute Genome Sequencing Center for Infectious Disease"/>
            <person name="Wu L."/>
            <person name="Ma J."/>
        </authorList>
    </citation>
    <scope>NUCLEOTIDE SEQUENCE [LARGE SCALE GENOMIC DNA]</scope>
    <source>
        <strain evidence="2">JCM 17759</strain>
    </source>
</reference>
<dbReference type="EMBL" id="BAABGA010000040">
    <property type="protein sequence ID" value="GAA4457469.1"/>
    <property type="molecule type" value="Genomic_DNA"/>
</dbReference>
<comment type="caution">
    <text evidence="1">The sequence shown here is derived from an EMBL/GenBank/DDBJ whole genome shotgun (WGS) entry which is preliminary data.</text>
</comment>
<protein>
    <submittedName>
        <fullName evidence="1">Uncharacterized protein</fullName>
    </submittedName>
</protein>
<sequence>MLEHVFRGRSSVTSGDVDVRINQEEIEFIGGPYDGLVQPCSKVDKVPRSVWLAFSIATLRFLGGERMAESSDVRSAALYRLDRRGGKPRYLFVGQQILDGGSLAQ</sequence>
<name>A0ABP8MZT3_9BACT</name>
<proteinExistence type="predicted"/>
<gene>
    <name evidence="1" type="ORF">GCM10023156_34330</name>
</gene>
<organism evidence="1 2">
    <name type="scientific">Novipirellula rosea</name>
    <dbReference type="NCBI Taxonomy" id="1031540"/>
    <lineage>
        <taxon>Bacteria</taxon>
        <taxon>Pseudomonadati</taxon>
        <taxon>Planctomycetota</taxon>
        <taxon>Planctomycetia</taxon>
        <taxon>Pirellulales</taxon>
        <taxon>Pirellulaceae</taxon>
        <taxon>Novipirellula</taxon>
    </lineage>
</organism>
<accession>A0ABP8MZT3</accession>
<keyword evidence="2" id="KW-1185">Reference proteome</keyword>
<evidence type="ECO:0000313" key="1">
    <source>
        <dbReference type="EMBL" id="GAA4457469.1"/>
    </source>
</evidence>